<comment type="caution">
    <text evidence="1">The sequence shown here is derived from an EMBL/GenBank/DDBJ whole genome shotgun (WGS) entry which is preliminary data.</text>
</comment>
<dbReference type="Proteomes" id="UP001056120">
    <property type="component" value="Linkage Group LG14"/>
</dbReference>
<gene>
    <name evidence="1" type="ORF">L1987_43379</name>
</gene>
<sequence>MRAARAVISTALNKMKKETATEVDAKLAEGRKKVEVELTVEDEKKVLPIVAKVKKTSSFYSPSLLPLNPHKFLSLLIPGDIKT</sequence>
<organism evidence="1 2">
    <name type="scientific">Smallanthus sonchifolius</name>
    <dbReference type="NCBI Taxonomy" id="185202"/>
    <lineage>
        <taxon>Eukaryota</taxon>
        <taxon>Viridiplantae</taxon>
        <taxon>Streptophyta</taxon>
        <taxon>Embryophyta</taxon>
        <taxon>Tracheophyta</taxon>
        <taxon>Spermatophyta</taxon>
        <taxon>Magnoliopsida</taxon>
        <taxon>eudicotyledons</taxon>
        <taxon>Gunneridae</taxon>
        <taxon>Pentapetalae</taxon>
        <taxon>asterids</taxon>
        <taxon>campanulids</taxon>
        <taxon>Asterales</taxon>
        <taxon>Asteraceae</taxon>
        <taxon>Asteroideae</taxon>
        <taxon>Heliantheae alliance</taxon>
        <taxon>Millerieae</taxon>
        <taxon>Smallanthus</taxon>
    </lineage>
</organism>
<keyword evidence="2" id="KW-1185">Reference proteome</keyword>
<protein>
    <submittedName>
        <fullName evidence="1">Uncharacterized protein</fullName>
    </submittedName>
</protein>
<reference evidence="2" key="1">
    <citation type="journal article" date="2022" name="Mol. Ecol. Resour.">
        <title>The genomes of chicory, endive, great burdock and yacon provide insights into Asteraceae palaeo-polyploidization history and plant inulin production.</title>
        <authorList>
            <person name="Fan W."/>
            <person name="Wang S."/>
            <person name="Wang H."/>
            <person name="Wang A."/>
            <person name="Jiang F."/>
            <person name="Liu H."/>
            <person name="Zhao H."/>
            <person name="Xu D."/>
            <person name="Zhang Y."/>
        </authorList>
    </citation>
    <scope>NUCLEOTIDE SEQUENCE [LARGE SCALE GENOMIC DNA]</scope>
    <source>
        <strain evidence="2">cv. Yunnan</strain>
    </source>
</reference>
<evidence type="ECO:0000313" key="2">
    <source>
        <dbReference type="Proteomes" id="UP001056120"/>
    </source>
</evidence>
<dbReference type="EMBL" id="CM042031">
    <property type="protein sequence ID" value="KAI3784283.1"/>
    <property type="molecule type" value="Genomic_DNA"/>
</dbReference>
<accession>A0ACB9GL86</accession>
<proteinExistence type="predicted"/>
<evidence type="ECO:0000313" key="1">
    <source>
        <dbReference type="EMBL" id="KAI3784283.1"/>
    </source>
</evidence>
<name>A0ACB9GL86_9ASTR</name>
<reference evidence="1 2" key="2">
    <citation type="journal article" date="2022" name="Mol. Ecol. Resour.">
        <title>The genomes of chicory, endive, great burdock and yacon provide insights into Asteraceae paleo-polyploidization history and plant inulin production.</title>
        <authorList>
            <person name="Fan W."/>
            <person name="Wang S."/>
            <person name="Wang H."/>
            <person name="Wang A."/>
            <person name="Jiang F."/>
            <person name="Liu H."/>
            <person name="Zhao H."/>
            <person name="Xu D."/>
            <person name="Zhang Y."/>
        </authorList>
    </citation>
    <scope>NUCLEOTIDE SEQUENCE [LARGE SCALE GENOMIC DNA]</scope>
    <source>
        <strain evidence="2">cv. Yunnan</strain>
        <tissue evidence="1">Leaves</tissue>
    </source>
</reference>